<evidence type="ECO:0000256" key="7">
    <source>
        <dbReference type="SAM" id="Phobius"/>
    </source>
</evidence>
<feature type="transmembrane region" description="Helical" evidence="7">
    <location>
        <begin position="254"/>
        <end position="276"/>
    </location>
</feature>
<keyword evidence="10" id="KW-1185">Reference proteome</keyword>
<comment type="caution">
    <text evidence="9">The sequence shown here is derived from an EMBL/GenBank/DDBJ whole genome shotgun (WGS) entry which is preliminary data.</text>
</comment>
<organism evidence="9 10">
    <name type="scientific">Glutamicibacter ardleyensis</name>
    <dbReference type="NCBI Taxonomy" id="225894"/>
    <lineage>
        <taxon>Bacteria</taxon>
        <taxon>Bacillati</taxon>
        <taxon>Actinomycetota</taxon>
        <taxon>Actinomycetes</taxon>
        <taxon>Micrococcales</taxon>
        <taxon>Micrococcaceae</taxon>
        <taxon>Glutamicibacter</taxon>
    </lineage>
</organism>
<keyword evidence="5 7" id="KW-0472">Membrane</keyword>
<comment type="similarity">
    <text evidence="6">Belongs to the ABC-4 integral membrane protein family.</text>
</comment>
<protein>
    <recommendedName>
        <fullName evidence="8">ABC3 transporter permease C-terminal domain-containing protein</fullName>
    </recommendedName>
</protein>
<evidence type="ECO:0000256" key="6">
    <source>
        <dbReference type="ARBA" id="ARBA00038076"/>
    </source>
</evidence>
<sequence>MNLRTLLREALATAWASKVPSALVCLITAAMCIMTISTVGRTAAAEDQVAQRINSAGARELVVTDKKSAGLISASLIAMAANFSVSDRAVGLSSPVDVKNTVIGDGAEPVPAWAVTGELESAVRLESGRYPGPGEALVSTTALAKLGLQHPVGVVGIADREIPVDYAIVGSYMPLEPFDNLSQGVVFKAPPGSTATNLHLILSDSSQAAAAQRSVIGLFGQLNDPEAISVRSPLQLAQLHDEIVGDLGAFGRSMLYGSLGIGALLVAVVVFADILVRRKDLGRRRALGAKRNDIVQLMLLRTLIPAVAGALAGMSVGLGITMSTGTAPPLAFCFGVVVLALFAAGASTLVPAAYAAHSDPVKVLRTP</sequence>
<evidence type="ECO:0000313" key="10">
    <source>
        <dbReference type="Proteomes" id="UP000606115"/>
    </source>
</evidence>
<evidence type="ECO:0000256" key="1">
    <source>
        <dbReference type="ARBA" id="ARBA00004651"/>
    </source>
</evidence>
<evidence type="ECO:0000256" key="4">
    <source>
        <dbReference type="ARBA" id="ARBA00022989"/>
    </source>
</evidence>
<dbReference type="PANTHER" id="PTHR30572">
    <property type="entry name" value="MEMBRANE COMPONENT OF TRANSPORTER-RELATED"/>
    <property type="match status" value="1"/>
</dbReference>
<feature type="domain" description="ABC3 transporter permease C-terminal" evidence="8">
    <location>
        <begin position="254"/>
        <end position="356"/>
    </location>
</feature>
<evidence type="ECO:0000256" key="2">
    <source>
        <dbReference type="ARBA" id="ARBA00022475"/>
    </source>
</evidence>
<evidence type="ECO:0000259" key="8">
    <source>
        <dbReference type="Pfam" id="PF02687"/>
    </source>
</evidence>
<name>A0ABQ2DD32_9MICC</name>
<dbReference type="Pfam" id="PF02687">
    <property type="entry name" value="FtsX"/>
    <property type="match status" value="1"/>
</dbReference>
<keyword evidence="4 7" id="KW-1133">Transmembrane helix</keyword>
<keyword evidence="2" id="KW-1003">Cell membrane</keyword>
<comment type="subcellular location">
    <subcellularLocation>
        <location evidence="1">Cell membrane</location>
        <topology evidence="1">Multi-pass membrane protein</topology>
    </subcellularLocation>
</comment>
<proteinExistence type="inferred from homology"/>
<dbReference type="Proteomes" id="UP000606115">
    <property type="component" value="Unassembled WGS sequence"/>
</dbReference>
<evidence type="ECO:0000256" key="3">
    <source>
        <dbReference type="ARBA" id="ARBA00022692"/>
    </source>
</evidence>
<accession>A0ABQ2DD32</accession>
<evidence type="ECO:0000313" key="9">
    <source>
        <dbReference type="EMBL" id="GGJ53842.1"/>
    </source>
</evidence>
<gene>
    <name evidence="9" type="ORF">GCM10007173_10510</name>
</gene>
<keyword evidence="3 7" id="KW-0812">Transmembrane</keyword>
<dbReference type="GeneID" id="303303441"/>
<dbReference type="PANTHER" id="PTHR30572:SF4">
    <property type="entry name" value="ABC TRANSPORTER PERMEASE YTRF"/>
    <property type="match status" value="1"/>
</dbReference>
<feature type="transmembrane region" description="Helical" evidence="7">
    <location>
        <begin position="297"/>
        <end position="323"/>
    </location>
</feature>
<dbReference type="EMBL" id="BMKX01000002">
    <property type="protein sequence ID" value="GGJ53842.1"/>
    <property type="molecule type" value="Genomic_DNA"/>
</dbReference>
<feature type="transmembrane region" description="Helical" evidence="7">
    <location>
        <begin position="329"/>
        <end position="356"/>
    </location>
</feature>
<dbReference type="InterPro" id="IPR050250">
    <property type="entry name" value="Macrolide_Exporter_MacB"/>
</dbReference>
<evidence type="ECO:0000256" key="5">
    <source>
        <dbReference type="ARBA" id="ARBA00023136"/>
    </source>
</evidence>
<reference evidence="10" key="1">
    <citation type="journal article" date="2019" name="Int. J. Syst. Evol. Microbiol.">
        <title>The Global Catalogue of Microorganisms (GCM) 10K type strain sequencing project: providing services to taxonomists for standard genome sequencing and annotation.</title>
        <authorList>
            <consortium name="The Broad Institute Genomics Platform"/>
            <consortium name="The Broad Institute Genome Sequencing Center for Infectious Disease"/>
            <person name="Wu L."/>
            <person name="Ma J."/>
        </authorList>
    </citation>
    <scope>NUCLEOTIDE SEQUENCE [LARGE SCALE GENOMIC DNA]</scope>
    <source>
        <strain evidence="10">CGMCC 1.3685</strain>
    </source>
</reference>
<dbReference type="InterPro" id="IPR003838">
    <property type="entry name" value="ABC3_permease_C"/>
</dbReference>
<dbReference type="RefSeq" id="WP_188684263.1">
    <property type="nucleotide sequence ID" value="NZ_BMKX01000002.1"/>
</dbReference>